<proteinExistence type="predicted"/>
<dbReference type="Proteomes" id="UP000076770">
    <property type="component" value="Chromosome i"/>
</dbReference>
<dbReference type="PATRIC" id="fig|2287.9.peg.702"/>
<protein>
    <submittedName>
        <fullName evidence="1">Fuselloviral protein SSV2p17</fullName>
    </submittedName>
</protein>
<reference evidence="2" key="1">
    <citation type="submission" date="2016-04" db="EMBL/GenBank/DDBJ databases">
        <authorList>
            <person name="Shah S.A."/>
            <person name="Garrett R.A."/>
        </authorList>
    </citation>
    <scope>NUCLEOTIDE SEQUENCE [LARGE SCALE GENOMIC DNA]</scope>
    <source>
        <strain evidence="2">ATCC 35091 / DSM 1616 / JCM 8930 / NBRC 15331 / P1</strain>
    </source>
</reference>
<dbReference type="GeneID" id="27426995"/>
<accession>A0A157T009</accession>
<sequence>MNTQLLKQIIFNSKEEEIEFEEPLVLSKSQMLEIFGKPHHNVLVNRGDLWTEVLFYDSGVKIVLIYESHDNKIFRIHKIKVIGNEGKS</sequence>
<name>A0A157T009_SACSO</name>
<dbReference type="AlphaFoldDB" id="A0A157T009"/>
<dbReference type="RefSeq" id="WP_015973005.1">
    <property type="nucleotide sequence ID" value="NZ_LT549890.1"/>
</dbReference>
<dbReference type="EMBL" id="LT549890">
    <property type="protein sequence ID" value="SAI84248.1"/>
    <property type="molecule type" value="Genomic_DNA"/>
</dbReference>
<evidence type="ECO:0000313" key="2">
    <source>
        <dbReference type="Proteomes" id="UP000076770"/>
    </source>
</evidence>
<organism evidence="1 2">
    <name type="scientific">Saccharolobus solfataricus</name>
    <name type="common">Sulfolobus solfataricus</name>
    <dbReference type="NCBI Taxonomy" id="2287"/>
    <lineage>
        <taxon>Archaea</taxon>
        <taxon>Thermoproteota</taxon>
        <taxon>Thermoprotei</taxon>
        <taxon>Sulfolobales</taxon>
        <taxon>Sulfolobaceae</taxon>
        <taxon>Saccharolobus</taxon>
    </lineage>
</organism>
<gene>
    <name evidence="1" type="ORF">SSOP1_0694</name>
</gene>
<evidence type="ECO:0000313" key="1">
    <source>
        <dbReference type="EMBL" id="SAI84248.1"/>
    </source>
</evidence>